<gene>
    <name evidence="3" type="ORF">KDAU_38430</name>
</gene>
<dbReference type="Gene3D" id="2.30.110.10">
    <property type="entry name" value="Electron Transport, Fmn-binding Protein, Chain A"/>
    <property type="match status" value="1"/>
</dbReference>
<dbReference type="PANTHER" id="PTHR39428">
    <property type="entry name" value="F420H(2)-DEPENDENT QUINONE REDUCTASE RV1261C"/>
    <property type="match status" value="1"/>
</dbReference>
<evidence type="ECO:0000313" key="3">
    <source>
        <dbReference type="EMBL" id="GCE06514.1"/>
    </source>
</evidence>
<dbReference type="GO" id="GO:0005886">
    <property type="term" value="C:plasma membrane"/>
    <property type="evidence" value="ECO:0007669"/>
    <property type="project" value="TreeGrafter"/>
</dbReference>
<dbReference type="EMBL" id="BIFQ01000001">
    <property type="protein sequence ID" value="GCE06514.1"/>
    <property type="molecule type" value="Genomic_DNA"/>
</dbReference>
<protein>
    <submittedName>
        <fullName evidence="3">Uncharacterized protein</fullName>
    </submittedName>
</protein>
<proteinExistence type="inferred from homology"/>
<dbReference type="InterPro" id="IPR012349">
    <property type="entry name" value="Split_barrel_FMN-bd"/>
</dbReference>
<accession>A0A401ZI46</accession>
<dbReference type="Proteomes" id="UP000287224">
    <property type="component" value="Unassembled WGS sequence"/>
</dbReference>
<dbReference type="RefSeq" id="WP_126597453.1">
    <property type="nucleotide sequence ID" value="NZ_BIFQ01000001.1"/>
</dbReference>
<evidence type="ECO:0000256" key="1">
    <source>
        <dbReference type="ARBA" id="ARBA00008710"/>
    </source>
</evidence>
<keyword evidence="4" id="KW-1185">Reference proteome</keyword>
<dbReference type="AlphaFoldDB" id="A0A401ZI46"/>
<dbReference type="SUPFAM" id="SSF50475">
    <property type="entry name" value="FMN-binding split barrel"/>
    <property type="match status" value="1"/>
</dbReference>
<dbReference type="PANTHER" id="PTHR39428:SF1">
    <property type="entry name" value="F420H(2)-DEPENDENT QUINONE REDUCTASE RV1261C"/>
    <property type="match status" value="1"/>
</dbReference>
<dbReference type="Pfam" id="PF04075">
    <property type="entry name" value="F420H2_quin_red"/>
    <property type="match status" value="1"/>
</dbReference>
<dbReference type="GO" id="GO:0016491">
    <property type="term" value="F:oxidoreductase activity"/>
    <property type="evidence" value="ECO:0007669"/>
    <property type="project" value="InterPro"/>
</dbReference>
<comment type="caution">
    <text evidence="3">The sequence shown here is derived from an EMBL/GenBank/DDBJ whole genome shotgun (WGS) entry which is preliminary data.</text>
</comment>
<dbReference type="GO" id="GO:0070967">
    <property type="term" value="F:coenzyme F420 binding"/>
    <property type="evidence" value="ECO:0007669"/>
    <property type="project" value="TreeGrafter"/>
</dbReference>
<organism evidence="3 4">
    <name type="scientific">Dictyobacter aurantiacus</name>
    <dbReference type="NCBI Taxonomy" id="1936993"/>
    <lineage>
        <taxon>Bacteria</taxon>
        <taxon>Bacillati</taxon>
        <taxon>Chloroflexota</taxon>
        <taxon>Ktedonobacteria</taxon>
        <taxon>Ktedonobacterales</taxon>
        <taxon>Dictyobacteraceae</taxon>
        <taxon>Dictyobacter</taxon>
    </lineage>
</organism>
<dbReference type="OrthoDB" id="162096at2"/>
<dbReference type="InterPro" id="IPR004378">
    <property type="entry name" value="F420H2_quin_Rdtase"/>
</dbReference>
<name>A0A401ZI46_9CHLR</name>
<dbReference type="NCBIfam" id="TIGR00026">
    <property type="entry name" value="hi_GC_TIGR00026"/>
    <property type="match status" value="1"/>
</dbReference>
<evidence type="ECO:0000313" key="4">
    <source>
        <dbReference type="Proteomes" id="UP000287224"/>
    </source>
</evidence>
<evidence type="ECO:0000256" key="2">
    <source>
        <dbReference type="ARBA" id="ARBA00049106"/>
    </source>
</evidence>
<reference evidence="4" key="1">
    <citation type="submission" date="2018-12" db="EMBL/GenBank/DDBJ databases">
        <title>Tengunoibacter tsumagoiensis gen. nov., sp. nov., Dictyobacter kobayashii sp. nov., D. alpinus sp. nov., and D. joshuensis sp. nov. and description of Dictyobacteraceae fam. nov. within the order Ktedonobacterales isolated from Tengu-no-mugimeshi.</title>
        <authorList>
            <person name="Wang C.M."/>
            <person name="Zheng Y."/>
            <person name="Sakai Y."/>
            <person name="Toyoda A."/>
            <person name="Minakuchi Y."/>
            <person name="Abe K."/>
            <person name="Yokota A."/>
            <person name="Yabe S."/>
        </authorList>
    </citation>
    <scope>NUCLEOTIDE SEQUENCE [LARGE SCALE GENOMIC DNA]</scope>
    <source>
        <strain evidence="4">S-27</strain>
    </source>
</reference>
<comment type="catalytic activity">
    <reaction evidence="2">
        <text>oxidized coenzyme F420-(gamma-L-Glu)(n) + a quinol + H(+) = reduced coenzyme F420-(gamma-L-Glu)(n) + a quinone</text>
        <dbReference type="Rhea" id="RHEA:39663"/>
        <dbReference type="Rhea" id="RHEA-COMP:12939"/>
        <dbReference type="Rhea" id="RHEA-COMP:14378"/>
        <dbReference type="ChEBI" id="CHEBI:15378"/>
        <dbReference type="ChEBI" id="CHEBI:24646"/>
        <dbReference type="ChEBI" id="CHEBI:132124"/>
        <dbReference type="ChEBI" id="CHEBI:133980"/>
        <dbReference type="ChEBI" id="CHEBI:139511"/>
    </reaction>
</comment>
<comment type="similarity">
    <text evidence="1">Belongs to the F420H(2)-dependent quinone reductase family.</text>
</comment>
<sequence>MANDWNTQIINEFRSNGGKVGGPFEGAPLLLLTSTGAKSGQQRTTPLVYLPEGERMVIFASKGGAPTNPDWYHNLKANPEATVEVGSETVKVKATEVTGEERDRLYSTQASINPGFAEYQQKTSRLIPVIALERI</sequence>